<sequence>MYLTSNNLANDSDEKKDSLVFDFTGQQEKIYSKAIAAFNEYCNAELQVWFPPQIAVMPFSVLFRQQEEENSGKDDINLETTEQICRSSEVTKVQPRDLQGANEDALRKEENCMRGVQGKIIDTHPTPTLYSAKEQDESTYCRNSSFPRHSNLGNHNKSGDSDGNQKKQQEKVDQKCIDSYSSIAQSNGGSVVTAKSGE</sequence>
<feature type="compositionally biased region" description="Basic and acidic residues" evidence="1">
    <location>
        <begin position="157"/>
        <end position="176"/>
    </location>
</feature>
<evidence type="ECO:0000313" key="2">
    <source>
        <dbReference type="EMBL" id="KAF2902620.1"/>
    </source>
</evidence>
<name>A0A8K0DLJ0_IGNLU</name>
<comment type="caution">
    <text evidence="2">The sequence shown here is derived from an EMBL/GenBank/DDBJ whole genome shotgun (WGS) entry which is preliminary data.</text>
</comment>
<reference evidence="2" key="1">
    <citation type="submission" date="2019-08" db="EMBL/GenBank/DDBJ databases">
        <title>The genome of the North American firefly Photinus pyralis.</title>
        <authorList>
            <consortium name="Photinus pyralis genome working group"/>
            <person name="Fallon T.R."/>
            <person name="Sander Lower S.E."/>
            <person name="Weng J.-K."/>
        </authorList>
    </citation>
    <scope>NUCLEOTIDE SEQUENCE</scope>
    <source>
        <strain evidence="2">TRF0915ILg1</strain>
        <tissue evidence="2">Whole body</tissue>
    </source>
</reference>
<dbReference type="Proteomes" id="UP000801492">
    <property type="component" value="Unassembled WGS sequence"/>
</dbReference>
<evidence type="ECO:0000256" key="1">
    <source>
        <dbReference type="SAM" id="MobiDB-lite"/>
    </source>
</evidence>
<evidence type="ECO:0000313" key="3">
    <source>
        <dbReference type="Proteomes" id="UP000801492"/>
    </source>
</evidence>
<accession>A0A8K0DLJ0</accession>
<feature type="compositionally biased region" description="Polar residues" evidence="1">
    <location>
        <begin position="179"/>
        <end position="190"/>
    </location>
</feature>
<organism evidence="2 3">
    <name type="scientific">Ignelater luminosus</name>
    <name type="common">Cucubano</name>
    <name type="synonym">Pyrophorus luminosus</name>
    <dbReference type="NCBI Taxonomy" id="2038154"/>
    <lineage>
        <taxon>Eukaryota</taxon>
        <taxon>Metazoa</taxon>
        <taxon>Ecdysozoa</taxon>
        <taxon>Arthropoda</taxon>
        <taxon>Hexapoda</taxon>
        <taxon>Insecta</taxon>
        <taxon>Pterygota</taxon>
        <taxon>Neoptera</taxon>
        <taxon>Endopterygota</taxon>
        <taxon>Coleoptera</taxon>
        <taxon>Polyphaga</taxon>
        <taxon>Elateriformia</taxon>
        <taxon>Elateroidea</taxon>
        <taxon>Elateridae</taxon>
        <taxon>Agrypninae</taxon>
        <taxon>Pyrophorini</taxon>
        <taxon>Ignelater</taxon>
    </lineage>
</organism>
<dbReference type="AlphaFoldDB" id="A0A8K0DLJ0"/>
<proteinExistence type="predicted"/>
<keyword evidence="3" id="KW-1185">Reference proteome</keyword>
<feature type="region of interest" description="Disordered" evidence="1">
    <location>
        <begin position="123"/>
        <end position="198"/>
    </location>
</feature>
<protein>
    <submittedName>
        <fullName evidence="2">Uncharacterized protein</fullName>
    </submittedName>
</protein>
<dbReference type="EMBL" id="VTPC01001240">
    <property type="protein sequence ID" value="KAF2902620.1"/>
    <property type="molecule type" value="Genomic_DNA"/>
</dbReference>
<feature type="compositionally biased region" description="Polar residues" evidence="1">
    <location>
        <begin position="138"/>
        <end position="156"/>
    </location>
</feature>
<gene>
    <name evidence="2" type="ORF">ILUMI_03567</name>
</gene>